<evidence type="ECO:0000313" key="2">
    <source>
        <dbReference type="EMBL" id="REL25316.1"/>
    </source>
</evidence>
<reference evidence="2 3" key="1">
    <citation type="submission" date="2018-08" db="EMBL/GenBank/DDBJ databases">
        <title>Thalassotalea euphylliae genome.</title>
        <authorList>
            <person name="Summers S."/>
            <person name="Rice S.A."/>
            <person name="Freckelton M.L."/>
            <person name="Nedved B.T."/>
            <person name="Hadfield M.G."/>
        </authorList>
    </citation>
    <scope>NUCLEOTIDE SEQUENCE [LARGE SCALE GENOMIC DNA]</scope>
    <source>
        <strain evidence="2 3">H1</strain>
    </source>
</reference>
<dbReference type="EMBL" id="QUOU01000001">
    <property type="protein sequence ID" value="REL25316.1"/>
    <property type="molecule type" value="Genomic_DNA"/>
</dbReference>
<feature type="domain" description="Solute-binding protein family 3/N-terminal" evidence="1">
    <location>
        <begin position="72"/>
        <end position="293"/>
    </location>
</feature>
<evidence type="ECO:0000313" key="3">
    <source>
        <dbReference type="Proteomes" id="UP000256478"/>
    </source>
</evidence>
<dbReference type="Proteomes" id="UP000256478">
    <property type="component" value="Unassembled WGS sequence"/>
</dbReference>
<protein>
    <recommendedName>
        <fullName evidence="1">Solute-binding protein family 3/N-terminal domain-containing protein</fullName>
    </recommendedName>
</protein>
<proteinExistence type="predicted"/>
<sequence length="296" mass="34316">MYSKVVAKFTTHQVLRVPLCFCPLRFIKVYVINIFRSLTRIFRQQLKCYSWLLASVAWLALPAWSQQLSVKVVTEQLPPLQIHHQGEAPTGAMVEIVELLLQQATLDGQIVFYPWARAYEVAQQQANTLIFSIMRTPAREHKFHWVAPLLADTVHLIRLKSRPELAISAIEQAKQFRIGVTRSDIAQFYLEEKGFTTEQNILLSSSYPRLWQSLFDRKVDYIMANEFMWRQKQTFEGETFQPIEVALSLDDFAQDYYLAASLNTSPIIISKLKKALEKIHQSGQYLAILQKWHLAD</sequence>
<dbReference type="AlphaFoldDB" id="A0A3E0TLC1"/>
<comment type="caution">
    <text evidence="2">The sequence shown here is derived from an EMBL/GenBank/DDBJ whole genome shotgun (WGS) entry which is preliminary data.</text>
</comment>
<evidence type="ECO:0000259" key="1">
    <source>
        <dbReference type="Pfam" id="PF00497"/>
    </source>
</evidence>
<name>A0A3E0TLC1_9GAMM</name>
<accession>A0A3E0TLC1</accession>
<gene>
    <name evidence="2" type="ORF">DXX93_01250</name>
</gene>
<dbReference type="PANTHER" id="PTHR38834">
    <property type="entry name" value="PERIPLASMIC SUBSTRATE BINDING PROTEIN FAMILY 3"/>
    <property type="match status" value="1"/>
</dbReference>
<dbReference type="PANTHER" id="PTHR38834:SF3">
    <property type="entry name" value="SOLUTE-BINDING PROTEIN FAMILY 3_N-TERMINAL DOMAIN-CONTAINING PROTEIN"/>
    <property type="match status" value="1"/>
</dbReference>
<dbReference type="Gene3D" id="3.40.190.10">
    <property type="entry name" value="Periplasmic binding protein-like II"/>
    <property type="match status" value="2"/>
</dbReference>
<dbReference type="InterPro" id="IPR001638">
    <property type="entry name" value="Solute-binding_3/MltF_N"/>
</dbReference>
<dbReference type="SUPFAM" id="SSF53850">
    <property type="entry name" value="Periplasmic binding protein-like II"/>
    <property type="match status" value="1"/>
</dbReference>
<organism evidence="2 3">
    <name type="scientific">Thalassotalea euphylliae</name>
    <dbReference type="NCBI Taxonomy" id="1655234"/>
    <lineage>
        <taxon>Bacteria</taxon>
        <taxon>Pseudomonadati</taxon>
        <taxon>Pseudomonadota</taxon>
        <taxon>Gammaproteobacteria</taxon>
        <taxon>Alteromonadales</taxon>
        <taxon>Colwelliaceae</taxon>
        <taxon>Thalassotalea</taxon>
    </lineage>
</organism>
<dbReference type="Pfam" id="PF00497">
    <property type="entry name" value="SBP_bac_3"/>
    <property type="match status" value="1"/>
</dbReference>
<dbReference type="OrthoDB" id="8587856at2"/>